<keyword evidence="4" id="KW-1185">Reference proteome</keyword>
<dbReference type="GO" id="GO:0000149">
    <property type="term" value="F:SNARE binding"/>
    <property type="evidence" value="ECO:0007669"/>
    <property type="project" value="TreeGrafter"/>
</dbReference>
<keyword evidence="1" id="KW-0175">Coiled coil</keyword>
<dbReference type="PANTHER" id="PTHR15157:SF5">
    <property type="entry name" value="UV RADIATION RESISTANCE-ASSOCIATED GENE PROTEIN"/>
    <property type="match status" value="1"/>
</dbReference>
<dbReference type="AlphaFoldDB" id="A0AAE1QC91"/>
<comment type="caution">
    <text evidence="3">The sequence shown here is derived from an EMBL/GenBank/DDBJ whole genome shotgun (WGS) entry which is preliminary data.</text>
</comment>
<evidence type="ECO:0008006" key="5">
    <source>
        <dbReference type="Google" id="ProtNLM"/>
    </source>
</evidence>
<name>A0AAE1QC91_9EUCA</name>
<reference evidence="3" key="1">
    <citation type="submission" date="2023-11" db="EMBL/GenBank/DDBJ databases">
        <title>Genome assemblies of two species of porcelain crab, Petrolisthes cinctipes and Petrolisthes manimaculis (Anomura: Porcellanidae).</title>
        <authorList>
            <person name="Angst P."/>
        </authorList>
    </citation>
    <scope>NUCLEOTIDE SEQUENCE</scope>
    <source>
        <strain evidence="3">PB745_02</strain>
        <tissue evidence="3">Gill</tissue>
    </source>
</reference>
<dbReference type="GO" id="GO:0005768">
    <property type="term" value="C:endosome"/>
    <property type="evidence" value="ECO:0007669"/>
    <property type="project" value="TreeGrafter"/>
</dbReference>
<proteinExistence type="predicted"/>
<dbReference type="GO" id="GO:0000323">
    <property type="term" value="C:lytic vacuole"/>
    <property type="evidence" value="ECO:0007669"/>
    <property type="project" value="TreeGrafter"/>
</dbReference>
<dbReference type="Proteomes" id="UP001292094">
    <property type="component" value="Unassembled WGS sequence"/>
</dbReference>
<evidence type="ECO:0000256" key="2">
    <source>
        <dbReference type="SAM" id="MobiDB-lite"/>
    </source>
</evidence>
<dbReference type="GO" id="GO:0035493">
    <property type="term" value="P:SNARE complex assembly"/>
    <property type="evidence" value="ECO:0007669"/>
    <property type="project" value="TreeGrafter"/>
</dbReference>
<gene>
    <name evidence="3" type="ORF">Pmani_005183</name>
</gene>
<dbReference type="Pfam" id="PF10186">
    <property type="entry name" value="ATG14"/>
    <property type="match status" value="1"/>
</dbReference>
<sequence length="849" mass="95011">MEASGDEPDSRLSVQEQVPQLWWFQNGLRLRHLSQVVGRNLQGHGQHPAPTPACPLPTVKPRPTPTLGYFFTLHVPSNNEELFRSELQSTTNPNWLEIEQEDLNPINFRSLKGIVIRLWFQPEGEPAIPVTSWGIHFSGLVPVGSSLPCRQDVFEPNTLILKLRRIFYTAPSSFHDPEGKKTLPILRHGLSMPLSETKRSYTVSALSRLHSTKRAQRQQEIRWRETRELLEARGVTRTSSTQILAAQVEDCRVKVALLRKQLEAEIDKLRAIKLSADNLDNQNQEKGLELLEGYQGLHRQLMLARSCQEADASQLEALKEACECLGSWRRLLISQLPDIYPITQDSKGKYRICGVHLPDAENFEGVSETSLSVALGFVAHLLVLLSQLLHLPLRYPVNPHGSMATITDISSHQMRDDEREFPLYTRGKEKERLHFNYGVFLLNKNISQMRWYFGIPTTDLRTTLANLHLMMMRITQGGNGGNQQPALMPDVLIPIPRTSNIHTLEVHTPASLLQQQHTPRLPLNPLAAASTSTSHNRVILGENEEEENNGSSHWKLAKSSSETNSSEPSPMKESLYVREAAPLHEGTTGKFVFVDKVKNPLASVDNVEQDLDERLKHSNGFSFSLDNGLNHIGGKSESYYKIKDLSSCDDLKLVNNVSKALSHGCGSDPSLLTNTNRTDAEVGEEDVLPVFKEKTTELLRSWHEDDPSHYTGTLETYSSERLEEVGIECDESFMCTDGKLEGESKNDNPQQESKPDGIAGEDNTGAEDSVLLSTDVVDSTKAHTSDEESKETAAEGVKNGNDVALSLSELEISEDGFLNDVAFRTEALASQNFSFKMSFSRQSTEDEYH</sequence>
<dbReference type="GO" id="GO:0032991">
    <property type="term" value="C:protein-containing complex"/>
    <property type="evidence" value="ECO:0007669"/>
    <property type="project" value="UniProtKB-ARBA"/>
</dbReference>
<dbReference type="InterPro" id="IPR018791">
    <property type="entry name" value="UV_resistance/autophagy_Atg14"/>
</dbReference>
<organism evidence="3 4">
    <name type="scientific">Petrolisthes manimaculis</name>
    <dbReference type="NCBI Taxonomy" id="1843537"/>
    <lineage>
        <taxon>Eukaryota</taxon>
        <taxon>Metazoa</taxon>
        <taxon>Ecdysozoa</taxon>
        <taxon>Arthropoda</taxon>
        <taxon>Crustacea</taxon>
        <taxon>Multicrustacea</taxon>
        <taxon>Malacostraca</taxon>
        <taxon>Eumalacostraca</taxon>
        <taxon>Eucarida</taxon>
        <taxon>Decapoda</taxon>
        <taxon>Pleocyemata</taxon>
        <taxon>Anomura</taxon>
        <taxon>Galatheoidea</taxon>
        <taxon>Porcellanidae</taxon>
        <taxon>Petrolisthes</taxon>
    </lineage>
</organism>
<feature type="region of interest" description="Disordered" evidence="2">
    <location>
        <begin position="542"/>
        <end position="572"/>
    </location>
</feature>
<dbReference type="EMBL" id="JAWZYT010000374">
    <property type="protein sequence ID" value="KAK4324180.1"/>
    <property type="molecule type" value="Genomic_DNA"/>
</dbReference>
<feature type="compositionally biased region" description="Low complexity" evidence="2">
    <location>
        <begin position="559"/>
        <end position="569"/>
    </location>
</feature>
<feature type="region of interest" description="Disordered" evidence="2">
    <location>
        <begin position="738"/>
        <end position="765"/>
    </location>
</feature>
<protein>
    <recommendedName>
        <fullName evidence="5">UV radiation resistance associated protein</fullName>
    </recommendedName>
</protein>
<evidence type="ECO:0000256" key="1">
    <source>
        <dbReference type="ARBA" id="ARBA00023054"/>
    </source>
</evidence>
<accession>A0AAE1QC91</accession>
<dbReference type="PANTHER" id="PTHR15157">
    <property type="entry name" value="UV RADIATION RESISTANCE-ASSOCIATED GENE PROTEIN"/>
    <property type="match status" value="1"/>
</dbReference>
<evidence type="ECO:0000313" key="3">
    <source>
        <dbReference type="EMBL" id="KAK4324180.1"/>
    </source>
</evidence>
<evidence type="ECO:0000313" key="4">
    <source>
        <dbReference type="Proteomes" id="UP001292094"/>
    </source>
</evidence>